<reference evidence="3" key="1">
    <citation type="journal article" date="2014" name="Int. J. Syst. Evol. Microbiol.">
        <title>Complete genome sequence of Corynebacterium casei LMG S-19264T (=DSM 44701T), isolated from a smear-ripened cheese.</title>
        <authorList>
            <consortium name="US DOE Joint Genome Institute (JGI-PGF)"/>
            <person name="Walter F."/>
            <person name="Albersmeier A."/>
            <person name="Kalinowski J."/>
            <person name="Ruckert C."/>
        </authorList>
    </citation>
    <scope>NUCLEOTIDE SEQUENCE</scope>
    <source>
        <strain evidence="3">JCM 3313</strain>
    </source>
</reference>
<dbReference type="AlphaFoldDB" id="A0A918AP78"/>
<dbReference type="InterPro" id="IPR006286">
    <property type="entry name" value="C56_PfpI-like"/>
</dbReference>
<dbReference type="InterPro" id="IPR002818">
    <property type="entry name" value="DJ-1/PfpI"/>
</dbReference>
<dbReference type="CDD" id="cd03169">
    <property type="entry name" value="GATase1_PfpI_1"/>
    <property type="match status" value="1"/>
</dbReference>
<dbReference type="NCBIfam" id="TIGR01382">
    <property type="entry name" value="PfpI"/>
    <property type="match status" value="1"/>
</dbReference>
<comment type="similarity">
    <text evidence="1">Belongs to the peptidase C56 family.</text>
</comment>
<dbReference type="PROSITE" id="PS51276">
    <property type="entry name" value="PEPTIDASE_C56_PFPI"/>
    <property type="match status" value="1"/>
</dbReference>
<sequence length="224" mass="24488">MEPHTADRPMWTDRPARPGARWGVERKKGVTMARVLVLTADAAEELDTMYPVFRLREGGHEAIVAAPTTRPVKLVVHDFEPGWDAYTEKPGHLLPVDLAFAEVAPEDYDALVIPGGRAPEYIRTDPDVARVVGHFFDRGLPVGTICHGPQVPAALGLLRGRTTAAYPPLKFDVEQAGATFVDGPDVVDGVMVSCRGWPDLPLWSRAFTQVLEKSCGTPELDRAD</sequence>
<evidence type="ECO:0000259" key="2">
    <source>
        <dbReference type="Pfam" id="PF01965"/>
    </source>
</evidence>
<reference evidence="3" key="2">
    <citation type="submission" date="2020-09" db="EMBL/GenBank/DDBJ databases">
        <authorList>
            <person name="Sun Q."/>
            <person name="Ohkuma M."/>
        </authorList>
    </citation>
    <scope>NUCLEOTIDE SEQUENCE</scope>
    <source>
        <strain evidence="3">JCM 3313</strain>
    </source>
</reference>
<evidence type="ECO:0000313" key="3">
    <source>
        <dbReference type="EMBL" id="GGP65499.1"/>
    </source>
</evidence>
<dbReference type="Pfam" id="PF01965">
    <property type="entry name" value="DJ-1_PfpI"/>
    <property type="match status" value="1"/>
</dbReference>
<evidence type="ECO:0000256" key="1">
    <source>
        <dbReference type="ARBA" id="ARBA00008542"/>
    </source>
</evidence>
<evidence type="ECO:0000313" key="4">
    <source>
        <dbReference type="Proteomes" id="UP000639606"/>
    </source>
</evidence>
<comment type="caution">
    <text evidence="3">The sequence shown here is derived from an EMBL/GenBank/DDBJ whole genome shotgun (WGS) entry which is preliminary data.</text>
</comment>
<name>A0A918AP78_9PSEU</name>
<proteinExistence type="inferred from homology"/>
<accession>A0A918AP78</accession>
<dbReference type="Gene3D" id="3.40.50.880">
    <property type="match status" value="1"/>
</dbReference>
<dbReference type="PANTHER" id="PTHR42733:SF2">
    <property type="entry name" value="DJ-1_THIJ_PFPI FAMILY PROTEIN"/>
    <property type="match status" value="1"/>
</dbReference>
<dbReference type="SUPFAM" id="SSF52317">
    <property type="entry name" value="Class I glutamine amidotransferase-like"/>
    <property type="match status" value="1"/>
</dbReference>
<dbReference type="EMBL" id="BMRG01000008">
    <property type="protein sequence ID" value="GGP65499.1"/>
    <property type="molecule type" value="Genomic_DNA"/>
</dbReference>
<gene>
    <name evidence="3" type="ORF">GCM10010185_42880</name>
</gene>
<protein>
    <submittedName>
        <fullName evidence="3">Peptidase</fullName>
    </submittedName>
</protein>
<dbReference type="InterPro" id="IPR029062">
    <property type="entry name" value="Class_I_gatase-like"/>
</dbReference>
<feature type="domain" description="DJ-1/PfpI" evidence="2">
    <location>
        <begin position="34"/>
        <end position="207"/>
    </location>
</feature>
<dbReference type="Proteomes" id="UP000639606">
    <property type="component" value="Unassembled WGS sequence"/>
</dbReference>
<keyword evidence="4" id="KW-1185">Reference proteome</keyword>
<dbReference type="PANTHER" id="PTHR42733">
    <property type="entry name" value="DJ-1 PROTEIN"/>
    <property type="match status" value="1"/>
</dbReference>
<organism evidence="3 4">
    <name type="scientific">Saccharothrix coeruleofusca</name>
    <dbReference type="NCBI Taxonomy" id="33919"/>
    <lineage>
        <taxon>Bacteria</taxon>
        <taxon>Bacillati</taxon>
        <taxon>Actinomycetota</taxon>
        <taxon>Actinomycetes</taxon>
        <taxon>Pseudonocardiales</taxon>
        <taxon>Pseudonocardiaceae</taxon>
        <taxon>Saccharothrix</taxon>
    </lineage>
</organism>